<dbReference type="KEGG" id="sva:SVA_0869"/>
<evidence type="ECO:0000313" key="4">
    <source>
        <dbReference type="Proteomes" id="UP000218899"/>
    </source>
</evidence>
<feature type="chain" id="PRO_5008571089" evidence="2">
    <location>
        <begin position="22"/>
        <end position="138"/>
    </location>
</feature>
<evidence type="ECO:0000313" key="3">
    <source>
        <dbReference type="EMBL" id="BAU47448.1"/>
    </source>
</evidence>
<dbReference type="OrthoDB" id="8536851at2"/>
<protein>
    <submittedName>
        <fullName evidence="3">Uncharacterized protein</fullName>
    </submittedName>
</protein>
<accession>A0A1B4V1S5</accession>
<dbReference type="Proteomes" id="UP000218899">
    <property type="component" value="Chromosome"/>
</dbReference>
<reference evidence="3 4" key="1">
    <citation type="submission" date="2015-08" db="EMBL/GenBank/DDBJ databases">
        <title>Complete genome sequence of Sulfurifustis variabilis.</title>
        <authorList>
            <person name="Miura A."/>
            <person name="Kojima H."/>
            <person name="Fukui M."/>
        </authorList>
    </citation>
    <scope>NUCLEOTIDE SEQUENCE [LARGE SCALE GENOMIC DNA]</scope>
    <source>
        <strain evidence="4">skN76</strain>
    </source>
</reference>
<dbReference type="RefSeq" id="WP_096459261.1">
    <property type="nucleotide sequence ID" value="NZ_AP014936.1"/>
</dbReference>
<evidence type="ECO:0000256" key="2">
    <source>
        <dbReference type="SAM" id="SignalP"/>
    </source>
</evidence>
<keyword evidence="4" id="KW-1185">Reference proteome</keyword>
<feature type="signal peptide" evidence="2">
    <location>
        <begin position="1"/>
        <end position="21"/>
    </location>
</feature>
<evidence type="ECO:0000256" key="1">
    <source>
        <dbReference type="SAM" id="MobiDB-lite"/>
    </source>
</evidence>
<name>A0A1B4V1S5_9GAMM</name>
<keyword evidence="2" id="KW-0732">Signal</keyword>
<dbReference type="AlphaFoldDB" id="A0A1B4V1S5"/>
<organism evidence="3 4">
    <name type="scientific">Sulfurifustis variabilis</name>
    <dbReference type="NCBI Taxonomy" id="1675686"/>
    <lineage>
        <taxon>Bacteria</taxon>
        <taxon>Pseudomonadati</taxon>
        <taxon>Pseudomonadota</taxon>
        <taxon>Gammaproteobacteria</taxon>
        <taxon>Acidiferrobacterales</taxon>
        <taxon>Acidiferrobacteraceae</taxon>
        <taxon>Sulfurifustis</taxon>
    </lineage>
</organism>
<feature type="region of interest" description="Disordered" evidence="1">
    <location>
        <begin position="113"/>
        <end position="138"/>
    </location>
</feature>
<sequence>MKRVLSAIALAAGTTAMPALAADVGVSVSIGQPGFYGHIDIGNVPPPPVVYAQPVIVQPVPVGVVYQPIYVHAPPGHVKNWAKHCGQYGACGRPVYFVQSNWYNEVYVPEYQKRHGGPKNKNGGKNGHGNGHGKGHRD</sequence>
<gene>
    <name evidence="3" type="ORF">SVA_0869</name>
</gene>
<proteinExistence type="predicted"/>
<dbReference type="EMBL" id="AP014936">
    <property type="protein sequence ID" value="BAU47448.1"/>
    <property type="molecule type" value="Genomic_DNA"/>
</dbReference>